<dbReference type="Proteomes" id="UP001153332">
    <property type="component" value="Unassembled WGS sequence"/>
</dbReference>
<comment type="caution">
    <text evidence="1">The sequence shown here is derived from an EMBL/GenBank/DDBJ whole genome shotgun (WGS) entry which is preliminary data.</text>
</comment>
<organism evidence="1 2">
    <name type="scientific">Lasiodiplodia mahajangana</name>
    <dbReference type="NCBI Taxonomy" id="1108764"/>
    <lineage>
        <taxon>Eukaryota</taxon>
        <taxon>Fungi</taxon>
        <taxon>Dikarya</taxon>
        <taxon>Ascomycota</taxon>
        <taxon>Pezizomycotina</taxon>
        <taxon>Dothideomycetes</taxon>
        <taxon>Dothideomycetes incertae sedis</taxon>
        <taxon>Botryosphaeriales</taxon>
        <taxon>Botryosphaeriaceae</taxon>
        <taxon>Lasiodiplodia</taxon>
    </lineage>
</organism>
<evidence type="ECO:0000313" key="1">
    <source>
        <dbReference type="EMBL" id="KAJ8133461.1"/>
    </source>
</evidence>
<sequence>MAEDSEIRRPSVGEVLPVIVDDAVKEHFPKESKLKEAKSHGASFWTRTARIDIELSDNTIQSYFMKSSSGELGMSMLRGEYHGAKTIHKYTPKGIPRPVAWGTYKSDPNTHFYLCEFVDMTEELPDVHAFSGLLAQLHRSSAEDKDAPSQFGFEVMTYEGTMYQDISWSKTWEELYRRRLLSFVDQEAASQGPSEELRNLLPELLEKVIPRLLRPLTTHGRSLKPVALHGDIWYGNLATNTATGDPVYFDCSVFWGHNEYDLSSMPIERYKMGHHWMKEYHKFIDPSDPKEDYEDRSILYGISNHLCASTLYPDNDAFRKMAIESMARLIQKYPNGYQGE</sequence>
<reference evidence="1" key="1">
    <citation type="submission" date="2022-12" db="EMBL/GenBank/DDBJ databases">
        <title>Genome Sequence of Lasiodiplodia mahajangana.</title>
        <authorList>
            <person name="Buettner E."/>
        </authorList>
    </citation>
    <scope>NUCLEOTIDE SEQUENCE</scope>
    <source>
        <strain evidence="1">VT137</strain>
    </source>
</reference>
<evidence type="ECO:0000313" key="2">
    <source>
        <dbReference type="Proteomes" id="UP001153332"/>
    </source>
</evidence>
<gene>
    <name evidence="1" type="ORF">O1611_g171</name>
</gene>
<protein>
    <submittedName>
        <fullName evidence="1">Uncharacterized protein</fullName>
    </submittedName>
</protein>
<accession>A0ACC2K0Z7</accession>
<proteinExistence type="predicted"/>
<keyword evidence="2" id="KW-1185">Reference proteome</keyword>
<dbReference type="EMBL" id="JAPUUL010000012">
    <property type="protein sequence ID" value="KAJ8133461.1"/>
    <property type="molecule type" value="Genomic_DNA"/>
</dbReference>
<name>A0ACC2K0Z7_9PEZI</name>